<feature type="signal peptide" evidence="3">
    <location>
        <begin position="1"/>
        <end position="18"/>
    </location>
</feature>
<dbReference type="SUPFAM" id="SSF49265">
    <property type="entry name" value="Fibronectin type III"/>
    <property type="match status" value="2"/>
</dbReference>
<evidence type="ECO:0000256" key="2">
    <source>
        <dbReference type="ARBA" id="ARBA00022737"/>
    </source>
</evidence>
<keyword evidence="3" id="KW-0732">Signal</keyword>
<evidence type="ECO:0000313" key="6">
    <source>
        <dbReference type="Proteomes" id="UP001209570"/>
    </source>
</evidence>
<dbReference type="EMBL" id="JAKCXM010000094">
    <property type="protein sequence ID" value="KAJ0402836.1"/>
    <property type="molecule type" value="Genomic_DNA"/>
</dbReference>
<dbReference type="Proteomes" id="UP001209570">
    <property type="component" value="Unassembled WGS sequence"/>
</dbReference>
<reference evidence="5" key="1">
    <citation type="submission" date="2021-12" db="EMBL/GenBank/DDBJ databases">
        <title>Prjna785345.</title>
        <authorList>
            <person name="Rujirawat T."/>
            <person name="Krajaejun T."/>
        </authorList>
    </citation>
    <scope>NUCLEOTIDE SEQUENCE</scope>
    <source>
        <strain evidence="5">Pi057C3</strain>
    </source>
</reference>
<dbReference type="Gene3D" id="2.60.40.10">
    <property type="entry name" value="Immunoglobulins"/>
    <property type="match status" value="3"/>
</dbReference>
<dbReference type="SUPFAM" id="SSF50965">
    <property type="entry name" value="Galactose oxidase, central domain"/>
    <property type="match status" value="1"/>
</dbReference>
<dbReference type="Pfam" id="PF01344">
    <property type="entry name" value="Kelch_1"/>
    <property type="match status" value="1"/>
</dbReference>
<dbReference type="InterPro" id="IPR013783">
    <property type="entry name" value="Ig-like_fold"/>
</dbReference>
<dbReference type="Gene3D" id="2.120.10.80">
    <property type="entry name" value="Kelch-type beta propeller"/>
    <property type="match status" value="3"/>
</dbReference>
<dbReference type="InterPro" id="IPR006652">
    <property type="entry name" value="Kelch_1"/>
</dbReference>
<comment type="caution">
    <text evidence="5">The sequence shown here is derived from an EMBL/GenBank/DDBJ whole genome shotgun (WGS) entry which is preliminary data.</text>
</comment>
<sequence length="1582" mass="166134">MRASPWRWLATLFAVAHAWLPPTPGDRLRRVDAELLAVHPSGTADVALRWQSFRKTAASGDAVWSDPVRGTTADPIVAYEAQVSVAGSSRWTSLSTAISGVSAPATGARRRDLRERQRIFTRADAGQSITDGAFRLSLSFAGTSSLDMHQRVVTPPIPFNASEAALQAALESLDVVSRVQVFRSSLAAVTPGAYEWVVLFDPPASSVDDRGDLPLLALYSESISAAYSGAGAQVAVEGARDAQLEAVVCVDECQFIAEGLAMAGQTLSFRVRAQHQSQRWSDWSVASAPLSVPSIRVPSAPRAPELLAAPSNRLVVQWFGPQDPSVLTVQSFHLQQRCQGERAWLTVRRDVPPAALATAPTVAASLPLAANTTCEFRVAATNAHGDGPFSAPSSLFTTAMDAPDAPQALTVRRDPLRLTWRAPSDAQAFDVHIREAEASTWRVVPSSAIDVAARACALQNASLALLPFTRYVARVRSLNGVGASAFVESPAFLTEYQAPSPSPPSPLGSPSRAAVAQLRRATRQLAANRNDQFYVGGVGNGGLDRQNGEPGAVVVFPVTARGDRLPERSFFFSGAVESSVIERHEDPQQQIVALDVLAWGAGGGSAGKLQAKSTALANGGGGAFARGLFRVAAGDRVEIIVGGGGQGAANGGAGGFNGGGAGGNGGARGGGGGGASELRLNGATVLVAAGGGGGGATDYCCAHGGGGGGDSAAAESGVAPSATSIPLDNTLTGIRRDEYRSRFVLGDTRDLEGLPARHEHLDFGRAAASANYSTLATGGGGASLASGGPAGQGGSLAYSRDGQCFFSGPSPFCSIGDALPVSQATAGRRLQGGAGQDGYDAGGGGGGGFFGGGGGGAGVDGGGGGGGSSFVSLPHCVASSSQSRRSAAASPELSGPLIQRLTVQSPRSTALTLQWSAPAYGFDRPVDAFVVELANRSANEDFRVVRVLPASARNATIDGLRPAWWYRVRVKTLLRAGLGGGASASAVLSEVRTAQTRPRPENRWRRVVNDRAMQERETRAGLRFDDALPWRRRPSARRGHSLTALDGFLYLFGGFSDGYACNQAHKAACVVSRGVSNELWRLDPPTSTWLELSVVGPRPVAREKHSMAVVSNRLLLFGGATAAAARNDLWELTVSSTTGRTTASLRDLPASPLWIRDGREVFSIGNVAASPELCVADLQVTVRVTHACAQTLRLELYGPGPSTFPSRQQSARFPVDSQRQEATWSDAAGFGLGRQRTTPTRASARSFPVTLQRPEQAAPVGDGERLSSRCLAGSRTLMFASGSAAEPLSVFRQHVANGGWTLSVSDTAQDARDGTLDAWDIAFSLAPCVPAFSWRDVGPQTTGTPPSPRFQHAAVVVGSAMYVYGGRGDVLAPRELDDIYRLDYNATSGAAVWTALVRLSSRSALRQSRLFYTGRSLLLTPFELLALGLGLRVQTTRQEPHALTGSFQVARRRLTERPNGAAWSSVELAAGVPGPSGRYWTGVAFLAASNRVYLYGGQDDSTLLRDLWVLELDGLVEREAESWATRRQHNCDWRLETPALQQQWAASCGAGAAAVAAGSATECWLETLLLYAWCDQQFQPVS</sequence>
<evidence type="ECO:0000256" key="3">
    <source>
        <dbReference type="SAM" id="SignalP"/>
    </source>
</evidence>
<evidence type="ECO:0000256" key="1">
    <source>
        <dbReference type="ARBA" id="ARBA00022441"/>
    </source>
</evidence>
<protein>
    <recommendedName>
        <fullName evidence="4">Fibronectin type-III domain-containing protein</fullName>
    </recommendedName>
</protein>
<dbReference type="InterPro" id="IPR036116">
    <property type="entry name" value="FN3_sf"/>
</dbReference>
<dbReference type="PANTHER" id="PTHR46093:SF18">
    <property type="entry name" value="FIBRONECTIN TYPE-III DOMAIN-CONTAINING PROTEIN"/>
    <property type="match status" value="1"/>
</dbReference>
<keyword evidence="6" id="KW-1185">Reference proteome</keyword>
<keyword evidence="1" id="KW-0880">Kelch repeat</keyword>
<dbReference type="InterPro" id="IPR003961">
    <property type="entry name" value="FN3_dom"/>
</dbReference>
<feature type="chain" id="PRO_5042007345" description="Fibronectin type-III domain-containing protein" evidence="3">
    <location>
        <begin position="19"/>
        <end position="1582"/>
    </location>
</feature>
<feature type="domain" description="Fibronectin type-III" evidence="4">
    <location>
        <begin position="897"/>
        <end position="996"/>
    </location>
</feature>
<feature type="domain" description="Fibronectin type-III" evidence="4">
    <location>
        <begin position="300"/>
        <end position="401"/>
    </location>
</feature>
<proteinExistence type="predicted"/>
<dbReference type="PANTHER" id="PTHR46093">
    <property type="entry name" value="ACYL-COA-BINDING DOMAIN-CONTAINING PROTEIN 5"/>
    <property type="match status" value="1"/>
</dbReference>
<dbReference type="InterPro" id="IPR011043">
    <property type="entry name" value="Gal_Oxase/kelch_b-propeller"/>
</dbReference>
<keyword evidence="2" id="KW-0677">Repeat</keyword>
<accession>A0AAD5QBK8</accession>
<feature type="domain" description="Fibronectin type-III" evidence="4">
    <location>
        <begin position="402"/>
        <end position="497"/>
    </location>
</feature>
<dbReference type="InterPro" id="IPR015915">
    <property type="entry name" value="Kelch-typ_b-propeller"/>
</dbReference>
<evidence type="ECO:0000259" key="4">
    <source>
        <dbReference type="PROSITE" id="PS50853"/>
    </source>
</evidence>
<evidence type="ECO:0000313" key="5">
    <source>
        <dbReference type="EMBL" id="KAJ0402836.1"/>
    </source>
</evidence>
<dbReference type="Pfam" id="PF24681">
    <property type="entry name" value="Kelch_KLHDC2_KLHL20_DRC7"/>
    <property type="match status" value="1"/>
</dbReference>
<gene>
    <name evidence="5" type="ORF">P43SY_007378</name>
</gene>
<dbReference type="SUPFAM" id="SSF117281">
    <property type="entry name" value="Kelch motif"/>
    <property type="match status" value="1"/>
</dbReference>
<dbReference type="CDD" id="cd00063">
    <property type="entry name" value="FN3"/>
    <property type="match status" value="3"/>
</dbReference>
<dbReference type="PROSITE" id="PS50853">
    <property type="entry name" value="FN3"/>
    <property type="match status" value="3"/>
</dbReference>
<name>A0AAD5QBK8_PYTIN</name>
<organism evidence="5 6">
    <name type="scientific">Pythium insidiosum</name>
    <name type="common">Pythiosis disease agent</name>
    <dbReference type="NCBI Taxonomy" id="114742"/>
    <lineage>
        <taxon>Eukaryota</taxon>
        <taxon>Sar</taxon>
        <taxon>Stramenopiles</taxon>
        <taxon>Oomycota</taxon>
        <taxon>Peronosporomycetes</taxon>
        <taxon>Pythiales</taxon>
        <taxon>Pythiaceae</taxon>
        <taxon>Pythium</taxon>
    </lineage>
</organism>
<dbReference type="SMART" id="SM00060">
    <property type="entry name" value="FN3"/>
    <property type="match status" value="3"/>
</dbReference>
<dbReference type="Pfam" id="PF00041">
    <property type="entry name" value="fn3"/>
    <property type="match status" value="1"/>
</dbReference>